<reference evidence="1 2" key="1">
    <citation type="submission" date="2021-04" db="EMBL/GenBank/DDBJ databases">
        <authorList>
            <person name="Bliznina A."/>
        </authorList>
    </citation>
    <scope>NUCLEOTIDE SEQUENCE [LARGE SCALE GENOMIC DNA]</scope>
</reference>
<accession>A0ABN7RJY6</accession>
<evidence type="ECO:0000313" key="2">
    <source>
        <dbReference type="Proteomes" id="UP001158576"/>
    </source>
</evidence>
<dbReference type="Proteomes" id="UP001158576">
    <property type="component" value="Chromosome PAR"/>
</dbReference>
<name>A0ABN7RJY6_OIKDI</name>
<keyword evidence="2" id="KW-1185">Reference proteome</keyword>
<gene>
    <name evidence="1" type="ORF">OKIOD_LOCUS134</name>
</gene>
<evidence type="ECO:0000313" key="1">
    <source>
        <dbReference type="EMBL" id="CAG5076879.1"/>
    </source>
</evidence>
<sequence>MTALKAFIENLRPEQQERLGEIFNDLHEFNGNLDESQQNFLQQENLDSLAKDILRGDAAAVYFGKKHGEKIEEEDAADWRRPINHDPHPFYGRDYHNGAWLR</sequence>
<protein>
    <submittedName>
        <fullName evidence="1">Oidioi.mRNA.OKI2018_I69.PAR.g8576.t1.cds</fullName>
    </submittedName>
</protein>
<organism evidence="1 2">
    <name type="scientific">Oikopleura dioica</name>
    <name type="common">Tunicate</name>
    <dbReference type="NCBI Taxonomy" id="34765"/>
    <lineage>
        <taxon>Eukaryota</taxon>
        <taxon>Metazoa</taxon>
        <taxon>Chordata</taxon>
        <taxon>Tunicata</taxon>
        <taxon>Appendicularia</taxon>
        <taxon>Copelata</taxon>
        <taxon>Oikopleuridae</taxon>
        <taxon>Oikopleura</taxon>
    </lineage>
</organism>
<proteinExistence type="predicted"/>
<dbReference type="EMBL" id="OU015568">
    <property type="protein sequence ID" value="CAG5076879.1"/>
    <property type="molecule type" value="Genomic_DNA"/>
</dbReference>